<name>A0A1Y1YVQ6_9FUNG</name>
<feature type="signal peptide" evidence="5">
    <location>
        <begin position="1"/>
        <end position="17"/>
    </location>
</feature>
<dbReference type="SMART" id="SM00326">
    <property type="entry name" value="SH3"/>
    <property type="match status" value="1"/>
</dbReference>
<evidence type="ECO:0000313" key="7">
    <source>
        <dbReference type="EMBL" id="ORY02143.1"/>
    </source>
</evidence>
<dbReference type="CDD" id="cd00174">
    <property type="entry name" value="SH3"/>
    <property type="match status" value="1"/>
</dbReference>
<keyword evidence="5" id="KW-0732">Signal</keyword>
<evidence type="ECO:0000256" key="2">
    <source>
        <dbReference type="PROSITE-ProRule" id="PRU00192"/>
    </source>
</evidence>
<protein>
    <recommendedName>
        <fullName evidence="6">SH3 domain-containing protein</fullName>
    </recommendedName>
</protein>
<dbReference type="InterPro" id="IPR001452">
    <property type="entry name" value="SH3_domain"/>
</dbReference>
<keyword evidence="4" id="KW-0812">Transmembrane</keyword>
<dbReference type="OrthoDB" id="2144221at2759"/>
<dbReference type="SUPFAM" id="SSF50044">
    <property type="entry name" value="SH3-domain"/>
    <property type="match status" value="1"/>
</dbReference>
<comment type="caution">
    <text evidence="7">The sequence shown here is derived from an EMBL/GenBank/DDBJ whole genome shotgun (WGS) entry which is preliminary data.</text>
</comment>
<evidence type="ECO:0000259" key="6">
    <source>
        <dbReference type="PROSITE" id="PS50002"/>
    </source>
</evidence>
<dbReference type="PROSITE" id="PS50002">
    <property type="entry name" value="SH3"/>
    <property type="match status" value="1"/>
</dbReference>
<evidence type="ECO:0000256" key="5">
    <source>
        <dbReference type="SAM" id="SignalP"/>
    </source>
</evidence>
<keyword evidence="8" id="KW-1185">Reference proteome</keyword>
<proteinExistence type="predicted"/>
<feature type="compositionally biased region" description="Basic and acidic residues" evidence="3">
    <location>
        <begin position="287"/>
        <end position="308"/>
    </location>
</feature>
<sequence length="527" mass="59503">MKFFKLLILSVLTTVQAKVLNFTQYNYEWVKGKDYDIQYTYLEEPSFSKFKINIYNQTDSITIDEVKTRDFNEKEVHTLTLKYPKVSTGRYKLVGLDDSNKPVSNDITIKLVLKASTTTTSAQTPTATGTASNISSNLGNNDGNESSNIWKTIAIISSVIVILLILGIVGVLLYKRYQRNKRYEEEANTSIWKVPVSERSINLNRGVNAYSFPNASITERDLSFSSDIDGFYSYSSQYRNPDYFSPHMGYSKERKEKTKSVYSYSTNVTKISNNVLDILYPSNEKKEKEKSLHERSIHEKSLHEKSELSIDLGHSHSQKGGVPRRKKHNNSPSNGQLKNVRSRSKERVRSNSEVRTRSNSFRNNAMINRKSRVSLAESEGNAILNRKSKVSLVENEKNANAINNALNENTGDITLNNVNNSTSIALPISSNKSSAVQKSLAALKNDKSFNEAAMNPDTPEYYIKNTKLNKKYTALCSFKPSLIDEMSISKNDIIVIHEIFTDGWGLGRNLNTDKEGLLPLNCLNVEI</sequence>
<evidence type="ECO:0000256" key="1">
    <source>
        <dbReference type="ARBA" id="ARBA00022443"/>
    </source>
</evidence>
<feature type="chain" id="PRO_5012146708" description="SH3 domain-containing protein" evidence="5">
    <location>
        <begin position="18"/>
        <end position="527"/>
    </location>
</feature>
<reference evidence="7 8" key="1">
    <citation type="submission" date="2016-08" db="EMBL/GenBank/DDBJ databases">
        <title>A Parts List for Fungal Cellulosomes Revealed by Comparative Genomics.</title>
        <authorList>
            <consortium name="DOE Joint Genome Institute"/>
            <person name="Haitjema C.H."/>
            <person name="Gilmore S.P."/>
            <person name="Henske J.K."/>
            <person name="Solomon K.V."/>
            <person name="De Groot R."/>
            <person name="Kuo A."/>
            <person name="Mondo S.J."/>
            <person name="Salamov A.A."/>
            <person name="Labutti K."/>
            <person name="Zhao Z."/>
            <person name="Chiniquy J."/>
            <person name="Barry K."/>
            <person name="Brewer H.M."/>
            <person name="Purvine S.O."/>
            <person name="Wright A.T."/>
            <person name="Boxma B."/>
            <person name="Van Alen T."/>
            <person name="Hackstein J.H."/>
            <person name="Baker S.E."/>
            <person name="Grigoriev I.V."/>
            <person name="O'Malley M.A."/>
        </authorList>
    </citation>
    <scope>NUCLEOTIDE SEQUENCE [LARGE SCALE GENOMIC DNA]</scope>
    <source>
        <strain evidence="7 8">G1</strain>
    </source>
</reference>
<accession>A0A1Y1YVQ6</accession>
<dbReference type="AlphaFoldDB" id="A0A1Y1YVQ6"/>
<gene>
    <name evidence="7" type="ORF">LY90DRAFT_678633</name>
</gene>
<dbReference type="InterPro" id="IPR036028">
    <property type="entry name" value="SH3-like_dom_sf"/>
</dbReference>
<feature type="compositionally biased region" description="Basic and acidic residues" evidence="3">
    <location>
        <begin position="343"/>
        <end position="356"/>
    </location>
</feature>
<keyword evidence="4" id="KW-1133">Transmembrane helix</keyword>
<dbReference type="Proteomes" id="UP000193920">
    <property type="component" value="Unassembled WGS sequence"/>
</dbReference>
<keyword evidence="4" id="KW-0472">Membrane</keyword>
<evidence type="ECO:0000256" key="3">
    <source>
        <dbReference type="SAM" id="MobiDB-lite"/>
    </source>
</evidence>
<dbReference type="Pfam" id="PF00018">
    <property type="entry name" value="SH3_1"/>
    <property type="match status" value="1"/>
</dbReference>
<evidence type="ECO:0000256" key="4">
    <source>
        <dbReference type="SAM" id="Phobius"/>
    </source>
</evidence>
<feature type="domain" description="SH3" evidence="6">
    <location>
        <begin position="467"/>
        <end position="527"/>
    </location>
</feature>
<dbReference type="Gene3D" id="2.30.30.40">
    <property type="entry name" value="SH3 Domains"/>
    <property type="match status" value="1"/>
</dbReference>
<evidence type="ECO:0000313" key="8">
    <source>
        <dbReference type="Proteomes" id="UP000193920"/>
    </source>
</evidence>
<feature type="transmembrane region" description="Helical" evidence="4">
    <location>
        <begin position="153"/>
        <end position="174"/>
    </location>
</feature>
<feature type="compositionally biased region" description="Polar residues" evidence="3">
    <location>
        <begin position="330"/>
        <end position="339"/>
    </location>
</feature>
<feature type="region of interest" description="Disordered" evidence="3">
    <location>
        <begin position="287"/>
        <end position="360"/>
    </location>
</feature>
<keyword evidence="1 2" id="KW-0728">SH3 domain</keyword>
<dbReference type="EMBL" id="MCOG01000493">
    <property type="protein sequence ID" value="ORY02143.1"/>
    <property type="molecule type" value="Genomic_DNA"/>
</dbReference>
<organism evidence="7 8">
    <name type="scientific">Neocallimastix californiae</name>
    <dbReference type="NCBI Taxonomy" id="1754190"/>
    <lineage>
        <taxon>Eukaryota</taxon>
        <taxon>Fungi</taxon>
        <taxon>Fungi incertae sedis</taxon>
        <taxon>Chytridiomycota</taxon>
        <taxon>Chytridiomycota incertae sedis</taxon>
        <taxon>Neocallimastigomycetes</taxon>
        <taxon>Neocallimastigales</taxon>
        <taxon>Neocallimastigaceae</taxon>
        <taxon>Neocallimastix</taxon>
    </lineage>
</organism>